<evidence type="ECO:0000313" key="6">
    <source>
        <dbReference type="Proteomes" id="UP000244913"/>
    </source>
</evidence>
<dbReference type="RefSeq" id="WP_116567163.1">
    <property type="nucleotide sequence ID" value="NZ_QDKP01000034.1"/>
</dbReference>
<keyword evidence="3" id="KW-0812">Transmembrane</keyword>
<accession>A0A2T9JGN8</accession>
<dbReference type="InterPro" id="IPR045851">
    <property type="entry name" value="AMP-bd_C_sf"/>
</dbReference>
<organism evidence="5 6">
    <name type="scientific">Caulobacter radicis</name>
    <dbReference type="NCBI Taxonomy" id="2172650"/>
    <lineage>
        <taxon>Bacteria</taxon>
        <taxon>Pseudomonadati</taxon>
        <taxon>Pseudomonadota</taxon>
        <taxon>Alphaproteobacteria</taxon>
        <taxon>Caulobacterales</taxon>
        <taxon>Caulobacteraceae</taxon>
        <taxon>Caulobacter</taxon>
    </lineage>
</organism>
<keyword evidence="5" id="KW-0966">Cell projection</keyword>
<dbReference type="PRINTS" id="PR01009">
    <property type="entry name" value="FLGMRINGFLIF"/>
</dbReference>
<keyword evidence="3" id="KW-1133">Transmembrane helix</keyword>
<dbReference type="NCBIfam" id="TIGR00206">
    <property type="entry name" value="fliF"/>
    <property type="match status" value="1"/>
</dbReference>
<dbReference type="GO" id="GO:0003774">
    <property type="term" value="F:cytoskeletal motor activity"/>
    <property type="evidence" value="ECO:0007669"/>
    <property type="project" value="InterPro"/>
</dbReference>
<evidence type="ECO:0000313" key="5">
    <source>
        <dbReference type="EMBL" id="PVM82848.1"/>
    </source>
</evidence>
<reference evidence="5 6" key="1">
    <citation type="submission" date="2018-04" db="EMBL/GenBank/DDBJ databases">
        <title>The genome sequence of Caulobacter sp. 736.</title>
        <authorList>
            <person name="Gao J."/>
            <person name="Sun J."/>
        </authorList>
    </citation>
    <scope>NUCLEOTIDE SEQUENCE [LARGE SCALE GENOMIC DNA]</scope>
    <source>
        <strain evidence="5 6">736</strain>
    </source>
</reference>
<feature type="transmembrane region" description="Helical" evidence="3">
    <location>
        <begin position="16"/>
        <end position="37"/>
    </location>
</feature>
<gene>
    <name evidence="5" type="primary">fliF</name>
    <name evidence="5" type="ORF">DDF65_10990</name>
</gene>
<dbReference type="Gene3D" id="3.30.300.30">
    <property type="match status" value="1"/>
</dbReference>
<dbReference type="Proteomes" id="UP000244913">
    <property type="component" value="Unassembled WGS sequence"/>
</dbReference>
<comment type="subcellular location">
    <subcellularLocation>
        <location evidence="1">Membrane</location>
    </subcellularLocation>
</comment>
<dbReference type="AlphaFoldDB" id="A0A2T9JGN8"/>
<dbReference type="InterPro" id="IPR006182">
    <property type="entry name" value="FliF_N_dom"/>
</dbReference>
<dbReference type="Pfam" id="PF01514">
    <property type="entry name" value="YscJ_FliF"/>
    <property type="match status" value="1"/>
</dbReference>
<dbReference type="EMBL" id="QDKP01000034">
    <property type="protein sequence ID" value="PVM82848.1"/>
    <property type="molecule type" value="Genomic_DNA"/>
</dbReference>
<dbReference type="GO" id="GO:0016020">
    <property type="term" value="C:membrane"/>
    <property type="evidence" value="ECO:0007669"/>
    <property type="project" value="UniProtKB-SubCell"/>
</dbReference>
<sequence>MTPLEQFRTASPSRQIAIVATGVVVLCAVFFAVYWLALRKPYGVLFTNLRDMDAATIVGELDKKKVPYKLADHGATILVPQDQVDGVRLDVMSQDLPLKGMVGFELFNKSDMGLTEFAQKINYQRALQGELARTIMTLEGIETARVHLSLAEQTIFRGDRQPAKASVTLAPRTGQVLSPATVRGVQRLVAAAVSDLKAADVVVLDGEGQIVSPEPSARLDAGSTGPEADLTARVRGALSNLLPDGRFQVLVLAGRTIVPDAQTAPGARSGIRVDVTLEAPASPELQQRAKALAEAAIGADPAAGDLVTVTTSDQPLAPVAAEPTTPAIAPAIPAQAPAPAPPRSETPFGGVAPVYAGVLLVALLAVAFLLQARRPGRRLNAREKEAYARRLKALLDERDAVASPRV</sequence>
<evidence type="ECO:0000256" key="1">
    <source>
        <dbReference type="ARBA" id="ARBA00004370"/>
    </source>
</evidence>
<comment type="caution">
    <text evidence="5">The sequence shown here is derived from an EMBL/GenBank/DDBJ whole genome shotgun (WGS) entry which is preliminary data.</text>
</comment>
<evidence type="ECO:0000256" key="3">
    <source>
        <dbReference type="SAM" id="Phobius"/>
    </source>
</evidence>
<feature type="transmembrane region" description="Helical" evidence="3">
    <location>
        <begin position="348"/>
        <end position="370"/>
    </location>
</feature>
<dbReference type="GO" id="GO:0071973">
    <property type="term" value="P:bacterial-type flagellum-dependent cell motility"/>
    <property type="evidence" value="ECO:0007669"/>
    <property type="project" value="InterPro"/>
</dbReference>
<evidence type="ECO:0000259" key="4">
    <source>
        <dbReference type="Pfam" id="PF01514"/>
    </source>
</evidence>
<keyword evidence="5" id="KW-0969">Cilium</keyword>
<dbReference type="GO" id="GO:0009431">
    <property type="term" value="C:bacterial-type flagellum basal body, MS ring"/>
    <property type="evidence" value="ECO:0007669"/>
    <property type="project" value="InterPro"/>
</dbReference>
<proteinExistence type="predicted"/>
<protein>
    <submittedName>
        <fullName evidence="5">Flagellar M-ring protein FliF</fullName>
    </submittedName>
</protein>
<feature type="domain" description="Flagellar M-ring N-terminal" evidence="4">
    <location>
        <begin position="39"/>
        <end position="212"/>
    </location>
</feature>
<evidence type="ECO:0000256" key="2">
    <source>
        <dbReference type="ARBA" id="ARBA00023136"/>
    </source>
</evidence>
<dbReference type="PANTHER" id="PTHR30046:SF0">
    <property type="entry name" value="FLAGELLAR M-RING PROTEIN"/>
    <property type="match status" value="1"/>
</dbReference>
<name>A0A2T9JGN8_9CAUL</name>
<dbReference type="InterPro" id="IPR000067">
    <property type="entry name" value="FlgMring_FliF"/>
</dbReference>
<keyword evidence="6" id="KW-1185">Reference proteome</keyword>
<keyword evidence="2 3" id="KW-0472">Membrane</keyword>
<dbReference type="InterPro" id="IPR043427">
    <property type="entry name" value="YscJ/FliF"/>
</dbReference>
<dbReference type="PANTHER" id="PTHR30046">
    <property type="entry name" value="FLAGELLAR M-RING PROTEIN"/>
    <property type="match status" value="1"/>
</dbReference>
<keyword evidence="5" id="KW-0282">Flagellum</keyword>